<accession>A0A553E3S2</accession>
<dbReference type="GO" id="GO:0004180">
    <property type="term" value="F:carboxypeptidase activity"/>
    <property type="evidence" value="ECO:0007669"/>
    <property type="project" value="UniProtKB-KW"/>
</dbReference>
<name>A0A553E3S2_9FLAO</name>
<keyword evidence="1" id="KW-0645">Protease</keyword>
<dbReference type="OrthoDB" id="1427655at2"/>
<dbReference type="AlphaFoldDB" id="A0A553E3S2"/>
<keyword evidence="2" id="KW-1185">Reference proteome</keyword>
<gene>
    <name evidence="1" type="ORF">FNW21_08100</name>
</gene>
<sequence>MQVKNNFTLLFFVFCLVPKTSGQTSVTPILKGKITVNSVLVEGVNISNVTSQETTTTNKNGTFILPVKPGEIILFSAVNLEPFRKRISLQDLEYGILEIKMESKNNVLKEVIINEHPELTAENLRIIPSGQRKYTAAERKLKTAGDFKPIQLLGILGGALAIDPILNAISGRTKMLKKEVQVERKEQLLSKIEVVFEEEYYSKTLGIPANYIKGFHYYCIEDAEFAAALQSKNKTMMQFLIVKLAEKYNALLADEKN</sequence>
<evidence type="ECO:0000313" key="2">
    <source>
        <dbReference type="Proteomes" id="UP000316371"/>
    </source>
</evidence>
<protein>
    <submittedName>
        <fullName evidence="1">Carboxypeptidase-like regulatory domain-containing protein</fullName>
    </submittedName>
</protein>
<reference evidence="1 2" key="1">
    <citation type="submission" date="2019-07" db="EMBL/GenBank/DDBJ databases">
        <title>Novel species of Flavobacterium.</title>
        <authorList>
            <person name="Liu Q."/>
            <person name="Xin Y.-H."/>
        </authorList>
    </citation>
    <scope>NUCLEOTIDE SEQUENCE [LARGE SCALE GENOMIC DNA]</scope>
    <source>
        <strain evidence="1 2">LB1R34</strain>
    </source>
</reference>
<proteinExistence type="predicted"/>
<dbReference type="SUPFAM" id="SSF49464">
    <property type="entry name" value="Carboxypeptidase regulatory domain-like"/>
    <property type="match status" value="1"/>
</dbReference>
<organism evidence="1 2">
    <name type="scientific">Flavobacterium restrictum</name>
    <dbReference type="NCBI Taxonomy" id="2594428"/>
    <lineage>
        <taxon>Bacteria</taxon>
        <taxon>Pseudomonadati</taxon>
        <taxon>Bacteroidota</taxon>
        <taxon>Flavobacteriia</taxon>
        <taxon>Flavobacteriales</taxon>
        <taxon>Flavobacteriaceae</taxon>
        <taxon>Flavobacterium</taxon>
    </lineage>
</organism>
<evidence type="ECO:0000313" key="1">
    <source>
        <dbReference type="EMBL" id="TRX39661.1"/>
    </source>
</evidence>
<dbReference type="InterPro" id="IPR008969">
    <property type="entry name" value="CarboxyPept-like_regulatory"/>
</dbReference>
<dbReference type="EMBL" id="VJZT01000007">
    <property type="protein sequence ID" value="TRX39661.1"/>
    <property type="molecule type" value="Genomic_DNA"/>
</dbReference>
<keyword evidence="1" id="KW-0378">Hydrolase</keyword>
<comment type="caution">
    <text evidence="1">The sequence shown here is derived from an EMBL/GenBank/DDBJ whole genome shotgun (WGS) entry which is preliminary data.</text>
</comment>
<keyword evidence="1" id="KW-0121">Carboxypeptidase</keyword>
<dbReference type="Proteomes" id="UP000316371">
    <property type="component" value="Unassembled WGS sequence"/>
</dbReference>